<comment type="caution">
    <text evidence="1">The sequence shown here is derived from an EMBL/GenBank/DDBJ whole genome shotgun (WGS) entry which is preliminary data.</text>
</comment>
<gene>
    <name evidence="1" type="ORF">EGH23_19335</name>
</gene>
<protein>
    <submittedName>
        <fullName evidence="1">Uncharacterized protein</fullName>
    </submittedName>
</protein>
<name>A0AAW4PIC2_9EURY</name>
<accession>A0AAW4PIC2</accession>
<evidence type="ECO:0000313" key="1">
    <source>
        <dbReference type="EMBL" id="MBX0297035.1"/>
    </source>
</evidence>
<dbReference type="EMBL" id="RKLT01000013">
    <property type="protein sequence ID" value="MBX0297035.1"/>
    <property type="molecule type" value="Genomic_DNA"/>
</dbReference>
<dbReference type="AlphaFoldDB" id="A0AAW4PIC2"/>
<dbReference type="Proteomes" id="UP001430455">
    <property type="component" value="Unassembled WGS sequence"/>
</dbReference>
<organism evidence="1 2">
    <name type="scientific">Haloarcula nitratireducens</name>
    <dbReference type="NCBI Taxonomy" id="2487749"/>
    <lineage>
        <taxon>Archaea</taxon>
        <taxon>Methanobacteriati</taxon>
        <taxon>Methanobacteriota</taxon>
        <taxon>Stenosarchaea group</taxon>
        <taxon>Halobacteria</taxon>
        <taxon>Halobacteriales</taxon>
        <taxon>Haloarculaceae</taxon>
        <taxon>Haloarcula</taxon>
    </lineage>
</organism>
<keyword evidence="2" id="KW-1185">Reference proteome</keyword>
<reference evidence="1 2" key="1">
    <citation type="submission" date="2021-06" db="EMBL/GenBank/DDBJ databases">
        <title>Halomicroarcula sp. a new haloarchaeum isolated from saline soil.</title>
        <authorList>
            <person name="Duran-Viseras A."/>
            <person name="Sanchez-Porro C."/>
            <person name="Ventosa A."/>
        </authorList>
    </citation>
    <scope>NUCLEOTIDE SEQUENCE [LARGE SCALE GENOMIC DNA]</scope>
    <source>
        <strain evidence="1 2">F27</strain>
    </source>
</reference>
<sequence>MHLDHVYASAALVEEARDQEELQVVVEPAPIAFEDGQFAAPSPTER</sequence>
<proteinExistence type="predicted"/>
<evidence type="ECO:0000313" key="2">
    <source>
        <dbReference type="Proteomes" id="UP001430455"/>
    </source>
</evidence>